<dbReference type="Pfam" id="PF10672">
    <property type="entry name" value="Methyltrans_SAM"/>
    <property type="match status" value="1"/>
</dbReference>
<proteinExistence type="predicted"/>
<dbReference type="RefSeq" id="WP_044181440.1">
    <property type="nucleotide sequence ID" value="NZ_JMCB01000001.1"/>
</dbReference>
<keyword evidence="1" id="KW-0489">Methyltransferase</keyword>
<reference evidence="5 6" key="1">
    <citation type="submission" date="2014-04" db="EMBL/GenBank/DDBJ databases">
        <title>Genome assembly of Hyalangium minutum DSM 14724.</title>
        <authorList>
            <person name="Sharma G."/>
            <person name="Subramanian S."/>
        </authorList>
    </citation>
    <scope>NUCLEOTIDE SEQUENCE [LARGE SCALE GENOMIC DNA]</scope>
    <source>
        <strain evidence="5 6">DSM 14724</strain>
    </source>
</reference>
<dbReference type="InterPro" id="IPR029063">
    <property type="entry name" value="SAM-dependent_MTases_sf"/>
</dbReference>
<feature type="domain" description="S-adenosylmethionine-dependent methyltransferase" evidence="4">
    <location>
        <begin position="41"/>
        <end position="280"/>
    </location>
</feature>
<dbReference type="OrthoDB" id="9805492at2"/>
<evidence type="ECO:0000259" key="4">
    <source>
        <dbReference type="Pfam" id="PF10672"/>
    </source>
</evidence>
<dbReference type="PATRIC" id="fig|394096.3.peg.553"/>
<dbReference type="GO" id="GO:0008168">
    <property type="term" value="F:methyltransferase activity"/>
    <property type="evidence" value="ECO:0007669"/>
    <property type="project" value="UniProtKB-KW"/>
</dbReference>
<dbReference type="GO" id="GO:0032259">
    <property type="term" value="P:methylation"/>
    <property type="evidence" value="ECO:0007669"/>
    <property type="project" value="UniProtKB-KW"/>
</dbReference>
<dbReference type="EMBL" id="JMCB01000001">
    <property type="protein sequence ID" value="KFE72297.1"/>
    <property type="molecule type" value="Genomic_DNA"/>
</dbReference>
<protein>
    <recommendedName>
        <fullName evidence="4">S-adenosylmethionine-dependent methyltransferase domain-containing protein</fullName>
    </recommendedName>
</protein>
<keyword evidence="6" id="KW-1185">Reference proteome</keyword>
<organism evidence="5 6">
    <name type="scientific">Hyalangium minutum</name>
    <dbReference type="NCBI Taxonomy" id="394096"/>
    <lineage>
        <taxon>Bacteria</taxon>
        <taxon>Pseudomonadati</taxon>
        <taxon>Myxococcota</taxon>
        <taxon>Myxococcia</taxon>
        <taxon>Myxococcales</taxon>
        <taxon>Cystobacterineae</taxon>
        <taxon>Archangiaceae</taxon>
        <taxon>Hyalangium</taxon>
    </lineage>
</organism>
<dbReference type="PANTHER" id="PTHR43042">
    <property type="entry name" value="SAM-DEPENDENT METHYLTRANSFERASE"/>
    <property type="match status" value="1"/>
</dbReference>
<evidence type="ECO:0000313" key="5">
    <source>
        <dbReference type="EMBL" id="KFE72297.1"/>
    </source>
</evidence>
<keyword evidence="3" id="KW-0949">S-adenosyl-L-methionine</keyword>
<dbReference type="STRING" id="394096.DB31_0559"/>
<evidence type="ECO:0000256" key="2">
    <source>
        <dbReference type="ARBA" id="ARBA00022679"/>
    </source>
</evidence>
<accession>A0A085WX84</accession>
<dbReference type="CDD" id="cd02440">
    <property type="entry name" value="AdoMet_MTases"/>
    <property type="match status" value="1"/>
</dbReference>
<dbReference type="Gene3D" id="3.30.750.80">
    <property type="entry name" value="RNA methyltransferase domain (HRMD) like"/>
    <property type="match status" value="1"/>
</dbReference>
<evidence type="ECO:0000256" key="3">
    <source>
        <dbReference type="ARBA" id="ARBA00022691"/>
    </source>
</evidence>
<evidence type="ECO:0000256" key="1">
    <source>
        <dbReference type="ARBA" id="ARBA00022603"/>
    </source>
</evidence>
<evidence type="ECO:0000313" key="6">
    <source>
        <dbReference type="Proteomes" id="UP000028725"/>
    </source>
</evidence>
<dbReference type="Gene3D" id="3.40.50.150">
    <property type="entry name" value="Vaccinia Virus protein VP39"/>
    <property type="match status" value="1"/>
</dbReference>
<comment type="caution">
    <text evidence="5">The sequence shown here is derived from an EMBL/GenBank/DDBJ whole genome shotgun (WGS) entry which is preliminary data.</text>
</comment>
<keyword evidence="2" id="KW-0808">Transferase</keyword>
<sequence length="328" mass="35712">MSPSSPSLVDRLRSARERRGALLSDARTTAFRLVNGVPDGMPDVTVDTFAGVHVVSLYRDFTPVEEQALLDAAQEAWSPRSLYLKRRPREARVLANTARDVIAPEQPARGEAVESLEALENGLRFLIRPAQGLSVGLYLDMRETRAWLLGQVKGLTVLNLFSYTCAFGVVATAAGASRVLNIDTSRRVLDWGEENALLNGQPVDRYDYVAGDVFDWLGRLAKKGQGFDVVISDPPSFSTTRTARFSAARDYPQLAEAAARLVAPGGRLVACCNLSTLTPRRFEAMVLEGVGRAGRQGRSVLALGPSPVDFPWSPEAPPGLKVHVVQLR</sequence>
<dbReference type="SUPFAM" id="SSF53335">
    <property type="entry name" value="S-adenosyl-L-methionine-dependent methyltransferases"/>
    <property type="match status" value="1"/>
</dbReference>
<dbReference type="InterPro" id="IPR019614">
    <property type="entry name" value="SAM-dep_methyl-trfase"/>
</dbReference>
<dbReference type="AlphaFoldDB" id="A0A085WX84"/>
<name>A0A085WX84_9BACT</name>
<gene>
    <name evidence="5" type="ORF">DB31_0559</name>
</gene>
<dbReference type="PANTHER" id="PTHR43042:SF3">
    <property type="entry name" value="RIBOSOMAL RNA LARGE SUBUNIT METHYLTRANSFERASE YWBD-RELATED"/>
    <property type="match status" value="1"/>
</dbReference>
<dbReference type="Proteomes" id="UP000028725">
    <property type="component" value="Unassembled WGS sequence"/>
</dbReference>